<keyword evidence="2" id="KW-0732">Signal</keyword>
<name>A0A803XLS6_MELGA</name>
<feature type="chain" id="PRO_5032932342" evidence="2">
    <location>
        <begin position="22"/>
        <end position="160"/>
    </location>
</feature>
<evidence type="ECO:0000313" key="3">
    <source>
        <dbReference type="Ensembl" id="ENSMGAP00000020472.1"/>
    </source>
</evidence>
<keyword evidence="4" id="KW-1185">Reference proteome</keyword>
<feature type="compositionally biased region" description="Pro residues" evidence="1">
    <location>
        <begin position="136"/>
        <end position="149"/>
    </location>
</feature>
<dbReference type="PANTHER" id="PTHR12496">
    <property type="entry name" value="CGI-41 METHYLTRANSFERASE"/>
    <property type="match status" value="1"/>
</dbReference>
<dbReference type="InterPro" id="IPR052220">
    <property type="entry name" value="METTL25"/>
</dbReference>
<accession>A0A803XLS6</accession>
<dbReference type="Ensembl" id="ENSMGAT00000025859.1">
    <property type="protein sequence ID" value="ENSMGAP00000020472.1"/>
    <property type="gene ID" value="ENSMGAG00000017522.1"/>
</dbReference>
<dbReference type="Proteomes" id="UP000001645">
    <property type="component" value="Chromosome 27"/>
</dbReference>
<protein>
    <submittedName>
        <fullName evidence="3">Uncharacterized protein</fullName>
    </submittedName>
</protein>
<feature type="region of interest" description="Disordered" evidence="1">
    <location>
        <begin position="102"/>
        <end position="160"/>
    </location>
</feature>
<sequence length="160" mass="17501">MVGQGTVWPLSLLAFTTAVHALSFPRGQLGDAPRPPCQSPHLHPLLRRHVKPKKQHEIWRLGKGHLSRFLAFSLGLSITAVEGDGRLVSLAEHFDQELLRELGKAQARGDSRRLQPSQHHPNTARDPTDPASLCPRPLPPPPSYGPPGPAQGWGEVGVQR</sequence>
<dbReference type="PANTHER" id="PTHR12496:SF2">
    <property type="entry name" value="METHYLTRANSFERASE-LIKE PROTEIN 25B"/>
    <property type="match status" value="1"/>
</dbReference>
<reference evidence="3 4" key="1">
    <citation type="journal article" date="2010" name="PLoS Biol.">
        <title>Multi-platform next-generation sequencing of the domestic turkey (Meleagris gallopavo): genome assembly and analysis.</title>
        <authorList>
            <person name="Dalloul R.A."/>
            <person name="Long J.A."/>
            <person name="Zimin A.V."/>
            <person name="Aslam L."/>
            <person name="Beal K."/>
            <person name="Blomberg L.A."/>
            <person name="Bouffard P."/>
            <person name="Burt D.W."/>
            <person name="Crasta O."/>
            <person name="Crooijmans R.P."/>
            <person name="Cooper K."/>
            <person name="Coulombe R.A."/>
            <person name="De S."/>
            <person name="Delany M.E."/>
            <person name="Dodgson J.B."/>
            <person name="Dong J.J."/>
            <person name="Evans C."/>
            <person name="Frederickson K.M."/>
            <person name="Flicek P."/>
            <person name="Florea L."/>
            <person name="Folkerts O."/>
            <person name="Groenen M.A."/>
            <person name="Harkins T.T."/>
            <person name="Herrero J."/>
            <person name="Hoffmann S."/>
            <person name="Megens H.J."/>
            <person name="Jiang A."/>
            <person name="de Jong P."/>
            <person name="Kaiser P."/>
            <person name="Kim H."/>
            <person name="Kim K.W."/>
            <person name="Kim S."/>
            <person name="Langenberger D."/>
            <person name="Lee M.K."/>
            <person name="Lee T."/>
            <person name="Mane S."/>
            <person name="Marcais G."/>
            <person name="Marz M."/>
            <person name="McElroy A.P."/>
            <person name="Modise T."/>
            <person name="Nefedov M."/>
            <person name="Notredame C."/>
            <person name="Paton I.R."/>
            <person name="Payne W.S."/>
            <person name="Pertea G."/>
            <person name="Prickett D."/>
            <person name="Puiu D."/>
            <person name="Qioa D."/>
            <person name="Raineri E."/>
            <person name="Ruffier M."/>
            <person name="Salzberg S.L."/>
            <person name="Schatz M.C."/>
            <person name="Scheuring C."/>
            <person name="Schmidt C.J."/>
            <person name="Schroeder S."/>
            <person name="Searle S.M."/>
            <person name="Smith E.J."/>
            <person name="Smith J."/>
            <person name="Sonstegard T.S."/>
            <person name="Stadler P.F."/>
            <person name="Tafer H."/>
            <person name="Tu Z.J."/>
            <person name="Van Tassell C.P."/>
            <person name="Vilella A.J."/>
            <person name="Williams K.P."/>
            <person name="Yorke J.A."/>
            <person name="Zhang L."/>
            <person name="Zhang H.B."/>
            <person name="Zhang X."/>
            <person name="Zhang Y."/>
            <person name="Reed K.M."/>
        </authorList>
    </citation>
    <scope>NUCLEOTIDE SEQUENCE [LARGE SCALE GENOMIC DNA]</scope>
</reference>
<reference evidence="3" key="2">
    <citation type="submission" date="2025-08" db="UniProtKB">
        <authorList>
            <consortium name="Ensembl"/>
        </authorList>
    </citation>
    <scope>IDENTIFICATION</scope>
</reference>
<feature type="signal peptide" evidence="2">
    <location>
        <begin position="1"/>
        <end position="21"/>
    </location>
</feature>
<organism evidence="3 4">
    <name type="scientific">Meleagris gallopavo</name>
    <name type="common">Wild turkey</name>
    <dbReference type="NCBI Taxonomy" id="9103"/>
    <lineage>
        <taxon>Eukaryota</taxon>
        <taxon>Metazoa</taxon>
        <taxon>Chordata</taxon>
        <taxon>Craniata</taxon>
        <taxon>Vertebrata</taxon>
        <taxon>Euteleostomi</taxon>
        <taxon>Archelosauria</taxon>
        <taxon>Archosauria</taxon>
        <taxon>Dinosauria</taxon>
        <taxon>Saurischia</taxon>
        <taxon>Theropoda</taxon>
        <taxon>Coelurosauria</taxon>
        <taxon>Aves</taxon>
        <taxon>Neognathae</taxon>
        <taxon>Galloanserae</taxon>
        <taxon>Galliformes</taxon>
        <taxon>Phasianidae</taxon>
        <taxon>Meleagridinae</taxon>
        <taxon>Meleagris</taxon>
    </lineage>
</organism>
<feature type="compositionally biased region" description="Basic and acidic residues" evidence="1">
    <location>
        <begin position="102"/>
        <end position="113"/>
    </location>
</feature>
<evidence type="ECO:0000313" key="4">
    <source>
        <dbReference type="Proteomes" id="UP000001645"/>
    </source>
</evidence>
<evidence type="ECO:0000256" key="2">
    <source>
        <dbReference type="SAM" id="SignalP"/>
    </source>
</evidence>
<dbReference type="InParanoid" id="A0A803XLS6"/>
<reference evidence="3" key="3">
    <citation type="submission" date="2025-09" db="UniProtKB">
        <authorList>
            <consortium name="Ensembl"/>
        </authorList>
    </citation>
    <scope>IDENTIFICATION</scope>
</reference>
<proteinExistence type="predicted"/>
<dbReference type="AlphaFoldDB" id="A0A803XLS6"/>
<dbReference type="GeneTree" id="ENSGT01060000250898"/>
<evidence type="ECO:0000256" key="1">
    <source>
        <dbReference type="SAM" id="MobiDB-lite"/>
    </source>
</evidence>